<evidence type="ECO:0000259" key="2">
    <source>
        <dbReference type="PROSITE" id="PS51733"/>
    </source>
</evidence>
<organism evidence="3 4">
    <name type="scientific">Phialemonium thermophilum</name>
    <dbReference type="NCBI Taxonomy" id="223376"/>
    <lineage>
        <taxon>Eukaryota</taxon>
        <taxon>Fungi</taxon>
        <taxon>Dikarya</taxon>
        <taxon>Ascomycota</taxon>
        <taxon>Pezizomycotina</taxon>
        <taxon>Sordariomycetes</taxon>
        <taxon>Sordariomycetidae</taxon>
        <taxon>Cephalothecales</taxon>
        <taxon>Cephalothecaceae</taxon>
        <taxon>Phialemonium</taxon>
    </lineage>
</organism>
<dbReference type="PROSITE" id="PS51733">
    <property type="entry name" value="BPL_LPL_CATALYTIC"/>
    <property type="match status" value="1"/>
</dbReference>
<keyword evidence="4" id="KW-1185">Reference proteome</keyword>
<feature type="region of interest" description="Disordered" evidence="1">
    <location>
        <begin position="218"/>
        <end position="240"/>
    </location>
</feature>
<evidence type="ECO:0000313" key="3">
    <source>
        <dbReference type="EMBL" id="KAL1844520.1"/>
    </source>
</evidence>
<name>A0ABR3VS88_9PEZI</name>
<comment type="caution">
    <text evidence="3">The sequence shown here is derived from an EMBL/GenBank/DDBJ whole genome shotgun (WGS) entry which is preliminary data.</text>
</comment>
<dbReference type="PANTHER" id="PTHR10993">
    <property type="entry name" value="OCTANOYLTRANSFERASE"/>
    <property type="match status" value="1"/>
</dbReference>
<evidence type="ECO:0000256" key="1">
    <source>
        <dbReference type="SAM" id="MobiDB-lite"/>
    </source>
</evidence>
<protein>
    <recommendedName>
        <fullName evidence="2">BPL/LPL catalytic domain-containing protein</fullName>
    </recommendedName>
</protein>
<evidence type="ECO:0000313" key="4">
    <source>
        <dbReference type="Proteomes" id="UP001586593"/>
    </source>
</evidence>
<accession>A0ABR3VS88</accession>
<dbReference type="Gene3D" id="3.30.930.10">
    <property type="entry name" value="Bira Bifunctional Protein, Domain 2"/>
    <property type="match status" value="1"/>
</dbReference>
<feature type="domain" description="BPL/LPL catalytic" evidence="2">
    <location>
        <begin position="51"/>
        <end position="292"/>
    </location>
</feature>
<sequence length="341" mass="37142">MRLRHIHLPSAPPSFPPYRLATAVQELLRRELLDAKDLQAAVTSHPARPPPPPPPTLLSFTPQPTFTLGRRQTAPLSAEELARLQAPLHLRFRGDGGATHTYHPSVLSSPRGGLTTYHGPGQIVLWPIVDLRPSPVPSSPRPRRHFTVRSWARLLETTTMRTLSHLFGLAPFTTQDPGVWVRHRASGDDPSRGDGDLRKIAAMGVHLRRHVSALGVAINLDTPPPAPPRQQSSEGQDERADPWARFVACGLEGKGVTSVAREIGADNVPAARPAVVAAAWAEELAKELWEGPPVEDEVGTTDLVLVDTVSHFDVRELVARAAADGEARSPDVADWLDSLER</sequence>
<proteinExistence type="predicted"/>
<dbReference type="Pfam" id="PF21948">
    <property type="entry name" value="LplA-B_cat"/>
    <property type="match status" value="1"/>
</dbReference>
<dbReference type="SUPFAM" id="SSF55681">
    <property type="entry name" value="Class II aaRS and biotin synthetases"/>
    <property type="match status" value="1"/>
</dbReference>
<gene>
    <name evidence="3" type="ORF">VTK73DRAFT_2374</name>
</gene>
<dbReference type="EMBL" id="JAZHXJ010001651">
    <property type="protein sequence ID" value="KAL1844520.1"/>
    <property type="molecule type" value="Genomic_DNA"/>
</dbReference>
<dbReference type="InterPro" id="IPR004143">
    <property type="entry name" value="BPL_LPL_catalytic"/>
</dbReference>
<dbReference type="PANTHER" id="PTHR10993:SF7">
    <property type="entry name" value="LIPOYLTRANSFERASE 2, MITOCHONDRIAL-RELATED"/>
    <property type="match status" value="1"/>
</dbReference>
<dbReference type="Proteomes" id="UP001586593">
    <property type="component" value="Unassembled WGS sequence"/>
</dbReference>
<dbReference type="InterPro" id="IPR045864">
    <property type="entry name" value="aa-tRNA-synth_II/BPL/LPL"/>
</dbReference>
<reference evidence="3 4" key="1">
    <citation type="journal article" date="2024" name="Commun. Biol.">
        <title>Comparative genomic analysis of thermophilic fungi reveals convergent evolutionary adaptations and gene losses.</title>
        <authorList>
            <person name="Steindorff A.S."/>
            <person name="Aguilar-Pontes M.V."/>
            <person name="Robinson A.J."/>
            <person name="Andreopoulos B."/>
            <person name="LaButti K."/>
            <person name="Kuo A."/>
            <person name="Mondo S."/>
            <person name="Riley R."/>
            <person name="Otillar R."/>
            <person name="Haridas S."/>
            <person name="Lipzen A."/>
            <person name="Grimwood J."/>
            <person name="Schmutz J."/>
            <person name="Clum A."/>
            <person name="Reid I.D."/>
            <person name="Moisan M.C."/>
            <person name="Butler G."/>
            <person name="Nguyen T.T.M."/>
            <person name="Dewar K."/>
            <person name="Conant G."/>
            <person name="Drula E."/>
            <person name="Henrissat B."/>
            <person name="Hansel C."/>
            <person name="Singer S."/>
            <person name="Hutchinson M.I."/>
            <person name="de Vries R.P."/>
            <person name="Natvig D.O."/>
            <person name="Powell A.J."/>
            <person name="Tsang A."/>
            <person name="Grigoriev I.V."/>
        </authorList>
    </citation>
    <scope>NUCLEOTIDE SEQUENCE [LARGE SCALE GENOMIC DNA]</scope>
    <source>
        <strain evidence="3 4">ATCC 24622</strain>
    </source>
</reference>